<evidence type="ECO:0000256" key="4">
    <source>
        <dbReference type="ARBA" id="ARBA00023136"/>
    </source>
</evidence>
<accession>A0A8J7USZ4</accession>
<dbReference type="InterPro" id="IPR038978">
    <property type="entry name" value="MJ0935"/>
</dbReference>
<protein>
    <submittedName>
        <fullName evidence="6">Uncharacterized membrane protein (DUF106 family)</fullName>
    </submittedName>
</protein>
<proteinExistence type="predicted"/>
<dbReference type="Proteomes" id="UP000740329">
    <property type="component" value="Unassembled WGS sequence"/>
</dbReference>
<evidence type="ECO:0000313" key="6">
    <source>
        <dbReference type="EMBL" id="MBP2201144.1"/>
    </source>
</evidence>
<dbReference type="EMBL" id="JAGGMV010000001">
    <property type="protein sequence ID" value="MBP2201144.1"/>
    <property type="molecule type" value="Genomic_DNA"/>
</dbReference>
<evidence type="ECO:0000256" key="1">
    <source>
        <dbReference type="ARBA" id="ARBA00004141"/>
    </source>
</evidence>
<feature type="transmembrane region" description="Helical" evidence="5">
    <location>
        <begin position="12"/>
        <end position="28"/>
    </location>
</feature>
<evidence type="ECO:0000256" key="3">
    <source>
        <dbReference type="ARBA" id="ARBA00022989"/>
    </source>
</evidence>
<feature type="transmembrane region" description="Helical" evidence="5">
    <location>
        <begin position="110"/>
        <end position="128"/>
    </location>
</feature>
<dbReference type="PANTHER" id="PTHR42198">
    <property type="entry name" value="INTEGRAL MEMBRANE PROTEIN"/>
    <property type="match status" value="1"/>
</dbReference>
<dbReference type="GO" id="GO:0016020">
    <property type="term" value="C:membrane"/>
    <property type="evidence" value="ECO:0007669"/>
    <property type="project" value="UniProtKB-SubCell"/>
</dbReference>
<sequence>MFEFITSIFDTIWNAFIGAMNVVFLPLVNSMDPALFILATAFIVSFIINLATKFLVNQDRMAEIKEEMQAFQKKAKAAGRDPERMQELQKEQMEMMGTQMEMMKMSFKPMIYTWVPIIAIFAYLRYVFDVNGVYHLANPAWNGAIVELPVIISKILFIDIWHWIGGIFYRGGFEIISGTVLGWLGWYILCSMGTSMLLRKLMGIK</sequence>
<comment type="caution">
    <text evidence="6">The sequence shown here is derived from an EMBL/GenBank/DDBJ whole genome shotgun (WGS) entry which is preliminary data.</text>
</comment>
<dbReference type="Pfam" id="PF01956">
    <property type="entry name" value="EMC3_TMCO1"/>
    <property type="match status" value="1"/>
</dbReference>
<evidence type="ECO:0000256" key="5">
    <source>
        <dbReference type="SAM" id="Phobius"/>
    </source>
</evidence>
<feature type="transmembrane region" description="Helical" evidence="5">
    <location>
        <begin position="34"/>
        <end position="56"/>
    </location>
</feature>
<comment type="subcellular location">
    <subcellularLocation>
        <location evidence="1">Membrane</location>
        <topology evidence="1">Multi-pass membrane protein</topology>
    </subcellularLocation>
</comment>
<evidence type="ECO:0000256" key="2">
    <source>
        <dbReference type="ARBA" id="ARBA00022692"/>
    </source>
</evidence>
<dbReference type="PANTHER" id="PTHR42198:SF1">
    <property type="entry name" value="INTEGRAL MEMBRANE PROTEIN"/>
    <property type="match status" value="1"/>
</dbReference>
<dbReference type="SMART" id="SM01415">
    <property type="entry name" value="DUF106"/>
    <property type="match status" value="1"/>
</dbReference>
<keyword evidence="4 5" id="KW-0472">Membrane</keyword>
<reference evidence="6" key="1">
    <citation type="submission" date="2021-03" db="EMBL/GenBank/DDBJ databases">
        <title>Genomic Encyclopedia of Type Strains, Phase IV (KMG-V): Genome sequencing to study the core and pangenomes of soil and plant-associated prokaryotes.</title>
        <authorList>
            <person name="Whitman W."/>
        </authorList>
    </citation>
    <scope>NUCLEOTIDE SEQUENCE</scope>
    <source>
        <strain evidence="6">C4</strain>
    </source>
</reference>
<dbReference type="AlphaFoldDB" id="A0A8J7USZ4"/>
<gene>
    <name evidence="6" type="ORF">J3E07_000542</name>
</gene>
<keyword evidence="3 5" id="KW-1133">Transmembrane helix</keyword>
<keyword evidence="2 5" id="KW-0812">Transmembrane</keyword>
<dbReference type="InterPro" id="IPR002809">
    <property type="entry name" value="EMC3/TMCO1"/>
</dbReference>
<name>A0A8J7USZ4_METVO</name>
<organism evidence="6 7">
    <name type="scientific">Methanococcus voltae</name>
    <dbReference type="NCBI Taxonomy" id="2188"/>
    <lineage>
        <taxon>Archaea</taxon>
        <taxon>Methanobacteriati</taxon>
        <taxon>Methanobacteriota</taxon>
        <taxon>Methanomada group</taxon>
        <taxon>Methanococci</taxon>
        <taxon>Methanococcales</taxon>
        <taxon>Methanococcaceae</taxon>
        <taxon>Methanococcus</taxon>
    </lineage>
</organism>
<evidence type="ECO:0000313" key="7">
    <source>
        <dbReference type="Proteomes" id="UP000740329"/>
    </source>
</evidence>